<accession>A0A485KE76</accession>
<dbReference type="GO" id="GO:0140359">
    <property type="term" value="F:ABC-type transporter activity"/>
    <property type="evidence" value="ECO:0007669"/>
    <property type="project" value="InterPro"/>
</dbReference>
<evidence type="ECO:0000256" key="3">
    <source>
        <dbReference type="ARBA" id="ARBA00022692"/>
    </source>
</evidence>
<proteinExistence type="predicted"/>
<sequence length="118" mass="13329">MQIAVLLAGGLGSLLFVFSGFMIDGNTLSKGWQWMYWISPMHYMLEIMIMAQFDSQTKFVVDTLTKSPVAINQFVVKFFNGAFSFSNAGRDLGLLWVVVLVVQLLVLRCMAKVNHMTR</sequence>
<comment type="subcellular location">
    <subcellularLocation>
        <location evidence="1">Membrane</location>
        <topology evidence="1">Multi-pass membrane protein</topology>
    </subcellularLocation>
</comment>
<evidence type="ECO:0000256" key="4">
    <source>
        <dbReference type="ARBA" id="ARBA00022989"/>
    </source>
</evidence>
<evidence type="ECO:0000259" key="7">
    <source>
        <dbReference type="Pfam" id="PF01061"/>
    </source>
</evidence>
<feature type="transmembrane region" description="Helical" evidence="6">
    <location>
        <begin position="93"/>
        <end position="111"/>
    </location>
</feature>
<dbReference type="EMBL" id="CAADRA010000478">
    <property type="protein sequence ID" value="VFT80260.1"/>
    <property type="molecule type" value="Genomic_DNA"/>
</dbReference>
<reference evidence="9 10" key="1">
    <citation type="submission" date="2019-03" db="EMBL/GenBank/DDBJ databases">
        <authorList>
            <person name="Gaulin E."/>
            <person name="Dumas B."/>
        </authorList>
    </citation>
    <scope>NUCLEOTIDE SEQUENCE [LARGE SCALE GENOMIC DNA]</scope>
    <source>
        <strain evidence="9">CBS 568.67</strain>
    </source>
</reference>
<evidence type="ECO:0000313" key="8">
    <source>
        <dbReference type="EMBL" id="KAF0715987.1"/>
    </source>
</evidence>
<dbReference type="Proteomes" id="UP000332933">
    <property type="component" value="Unassembled WGS sequence"/>
</dbReference>
<feature type="domain" description="ABC-2 type transporter transmembrane" evidence="7">
    <location>
        <begin position="1"/>
        <end position="53"/>
    </location>
</feature>
<dbReference type="EMBL" id="VJMH01000478">
    <property type="protein sequence ID" value="KAF0715987.1"/>
    <property type="molecule type" value="Genomic_DNA"/>
</dbReference>
<dbReference type="GO" id="GO:0016020">
    <property type="term" value="C:membrane"/>
    <property type="evidence" value="ECO:0007669"/>
    <property type="project" value="UniProtKB-SubCell"/>
</dbReference>
<organism evidence="9 10">
    <name type="scientific">Aphanomyces stellatus</name>
    <dbReference type="NCBI Taxonomy" id="120398"/>
    <lineage>
        <taxon>Eukaryota</taxon>
        <taxon>Sar</taxon>
        <taxon>Stramenopiles</taxon>
        <taxon>Oomycota</taxon>
        <taxon>Saprolegniomycetes</taxon>
        <taxon>Saprolegniales</taxon>
        <taxon>Verrucalvaceae</taxon>
        <taxon>Aphanomyces</taxon>
    </lineage>
</organism>
<dbReference type="AlphaFoldDB" id="A0A485KE76"/>
<keyword evidence="4 6" id="KW-1133">Transmembrane helix</keyword>
<keyword evidence="10" id="KW-1185">Reference proteome</keyword>
<name>A0A485KE76_9STRA</name>
<evidence type="ECO:0000256" key="2">
    <source>
        <dbReference type="ARBA" id="ARBA00022448"/>
    </source>
</evidence>
<dbReference type="Pfam" id="PF01061">
    <property type="entry name" value="ABC2_membrane"/>
    <property type="match status" value="1"/>
</dbReference>
<keyword evidence="5 6" id="KW-0472">Membrane</keyword>
<gene>
    <name evidence="9" type="primary">Aste57867_3081</name>
    <name evidence="8" type="ORF">As57867_003072</name>
    <name evidence="9" type="ORF">ASTE57867_3081</name>
</gene>
<evidence type="ECO:0000256" key="6">
    <source>
        <dbReference type="SAM" id="Phobius"/>
    </source>
</evidence>
<evidence type="ECO:0000313" key="9">
    <source>
        <dbReference type="EMBL" id="VFT80260.1"/>
    </source>
</evidence>
<dbReference type="InterPro" id="IPR013525">
    <property type="entry name" value="ABC2_TM"/>
</dbReference>
<keyword evidence="2" id="KW-0813">Transport</keyword>
<evidence type="ECO:0000256" key="1">
    <source>
        <dbReference type="ARBA" id="ARBA00004141"/>
    </source>
</evidence>
<evidence type="ECO:0000256" key="5">
    <source>
        <dbReference type="ARBA" id="ARBA00023136"/>
    </source>
</evidence>
<evidence type="ECO:0000313" key="10">
    <source>
        <dbReference type="Proteomes" id="UP000332933"/>
    </source>
</evidence>
<dbReference type="PANTHER" id="PTHR19241">
    <property type="entry name" value="ATP-BINDING CASSETTE TRANSPORTER"/>
    <property type="match status" value="1"/>
</dbReference>
<keyword evidence="3 6" id="KW-0812">Transmembrane</keyword>
<protein>
    <submittedName>
        <fullName evidence="9">Aste57867_3081 protein</fullName>
    </submittedName>
</protein>
<dbReference type="OrthoDB" id="66620at2759"/>
<reference evidence="8" key="2">
    <citation type="submission" date="2019-06" db="EMBL/GenBank/DDBJ databases">
        <title>Genomics analysis of Aphanomyces spp. identifies a new class of oomycete effector associated with host adaptation.</title>
        <authorList>
            <person name="Gaulin E."/>
        </authorList>
    </citation>
    <scope>NUCLEOTIDE SEQUENCE</scope>
    <source>
        <strain evidence="8">CBS 578.67</strain>
    </source>
</reference>